<dbReference type="Proteomes" id="UP000273326">
    <property type="component" value="Chromosome"/>
</dbReference>
<evidence type="ECO:0000256" key="3">
    <source>
        <dbReference type="ARBA" id="ARBA00023125"/>
    </source>
</evidence>
<dbReference type="InterPro" id="IPR052021">
    <property type="entry name" value="Type-I_RS_S_subunit"/>
</dbReference>
<keyword evidence="2" id="KW-0680">Restriction system</keyword>
<dbReference type="SUPFAM" id="SSF116734">
    <property type="entry name" value="DNA methylase specificity domain"/>
    <property type="match status" value="2"/>
</dbReference>
<feature type="domain" description="Type I restriction modification DNA specificity" evidence="4">
    <location>
        <begin position="206"/>
        <end position="343"/>
    </location>
</feature>
<evidence type="ECO:0000256" key="1">
    <source>
        <dbReference type="ARBA" id="ARBA00010923"/>
    </source>
</evidence>
<evidence type="ECO:0000313" key="5">
    <source>
        <dbReference type="EMBL" id="AZP04401.1"/>
    </source>
</evidence>
<reference evidence="6" key="1">
    <citation type="submission" date="2018-12" db="EMBL/GenBank/DDBJ databases">
        <title>Complete genome sequencing of Jeotgalibaca sp. H21T32.</title>
        <authorList>
            <person name="Bae J.-W."/>
            <person name="Lee S.-Y."/>
        </authorList>
    </citation>
    <scope>NUCLEOTIDE SEQUENCE [LARGE SCALE GENOMIC DNA]</scope>
    <source>
        <strain evidence="6">H21T32</strain>
    </source>
</reference>
<keyword evidence="5" id="KW-0540">Nuclease</keyword>
<dbReference type="EMBL" id="CP034465">
    <property type="protein sequence ID" value="AZP04401.1"/>
    <property type="molecule type" value="Genomic_DNA"/>
</dbReference>
<evidence type="ECO:0000313" key="6">
    <source>
        <dbReference type="Proteomes" id="UP000273326"/>
    </source>
</evidence>
<dbReference type="KEGG" id="jeh:EJN90_07015"/>
<feature type="domain" description="Type I restriction modification DNA specificity" evidence="4">
    <location>
        <begin position="5"/>
        <end position="166"/>
    </location>
</feature>
<dbReference type="PANTHER" id="PTHR30408">
    <property type="entry name" value="TYPE-1 RESTRICTION ENZYME ECOKI SPECIFICITY PROTEIN"/>
    <property type="match status" value="1"/>
</dbReference>
<dbReference type="REBASE" id="284909">
    <property type="entry name" value="S.JspT32ORF7010P"/>
</dbReference>
<keyword evidence="6" id="KW-1185">Reference proteome</keyword>
<dbReference type="InterPro" id="IPR000055">
    <property type="entry name" value="Restrct_endonuc_typeI_TRD"/>
</dbReference>
<gene>
    <name evidence="5" type="ORF">EJN90_07015</name>
</gene>
<organism evidence="5 6">
    <name type="scientific">Jeotgalibaca ciconiae</name>
    <dbReference type="NCBI Taxonomy" id="2496265"/>
    <lineage>
        <taxon>Bacteria</taxon>
        <taxon>Bacillati</taxon>
        <taxon>Bacillota</taxon>
        <taxon>Bacilli</taxon>
        <taxon>Lactobacillales</taxon>
        <taxon>Carnobacteriaceae</taxon>
        <taxon>Jeotgalibaca</taxon>
    </lineage>
</organism>
<evidence type="ECO:0000259" key="4">
    <source>
        <dbReference type="Pfam" id="PF01420"/>
    </source>
</evidence>
<accession>A0A3S9HAQ1</accession>
<dbReference type="GO" id="GO:0009307">
    <property type="term" value="P:DNA restriction-modification system"/>
    <property type="evidence" value="ECO:0007669"/>
    <property type="project" value="UniProtKB-KW"/>
</dbReference>
<dbReference type="InterPro" id="IPR044946">
    <property type="entry name" value="Restrct_endonuc_typeI_TRD_sf"/>
</dbReference>
<keyword evidence="3" id="KW-0238">DNA-binding</keyword>
<proteinExistence type="inferred from homology"/>
<dbReference type="Gene3D" id="3.90.220.20">
    <property type="entry name" value="DNA methylase specificity domains"/>
    <property type="match status" value="2"/>
</dbReference>
<dbReference type="GO" id="GO:0003677">
    <property type="term" value="F:DNA binding"/>
    <property type="evidence" value="ECO:0007669"/>
    <property type="project" value="UniProtKB-KW"/>
</dbReference>
<dbReference type="Pfam" id="PF01420">
    <property type="entry name" value="Methylase_S"/>
    <property type="match status" value="2"/>
</dbReference>
<sequence length="384" mass="43803">MEFNKIVRLKDIAEVEMGQSPKSEFYNEQEGTPFLQGTRTFGLLYPIIDTYTTKVTKWAMEGDILFSVRAPVGNINIATKPLCIGRGLAAVRSKTNNQKFLFYLLKAFNNYEGHSTGTIFSSINKSTLENLEFAIPEENIQSSIGDFLWSIDEKIELNNNIISNLEKLSQTLFKQWFIDFEFPNEEGKPYKSSGGEMVESDLGEIPKKWCSKKFNSIMKISSGKRPKIKADNYSFENSIPIIGASKIMGYTRDTLFDSPILVIGRVGTHGVVQKIVDRCWPSDNTLVIQSEFYNFVFEFLKVIDYKSLNRGSTQPLITQTDIKNQTIIVPEDLTIIEKFEKILMPLLNKQFLLLKENENLTQLRDTLLPRLLSGEIEIPDELEV</sequence>
<dbReference type="OrthoDB" id="9795776at2"/>
<keyword evidence="5" id="KW-0255">Endonuclease</keyword>
<protein>
    <submittedName>
        <fullName evidence="5">Restriction endonuclease subunit S</fullName>
    </submittedName>
</protein>
<dbReference type="RefSeq" id="WP_126109780.1">
    <property type="nucleotide sequence ID" value="NZ_CP034465.1"/>
</dbReference>
<dbReference type="AlphaFoldDB" id="A0A3S9HAQ1"/>
<evidence type="ECO:0000256" key="2">
    <source>
        <dbReference type="ARBA" id="ARBA00022747"/>
    </source>
</evidence>
<dbReference type="PANTHER" id="PTHR30408:SF13">
    <property type="entry name" value="TYPE I RESTRICTION ENZYME HINDI SPECIFICITY SUBUNIT"/>
    <property type="match status" value="1"/>
</dbReference>
<name>A0A3S9HAQ1_9LACT</name>
<comment type="similarity">
    <text evidence="1">Belongs to the type-I restriction system S methylase family.</text>
</comment>
<keyword evidence="5" id="KW-0378">Hydrolase</keyword>
<dbReference type="GO" id="GO:0004519">
    <property type="term" value="F:endonuclease activity"/>
    <property type="evidence" value="ECO:0007669"/>
    <property type="project" value="UniProtKB-KW"/>
</dbReference>